<keyword evidence="1" id="KW-1133">Transmembrane helix</keyword>
<reference evidence="2 3" key="1">
    <citation type="submission" date="2016-10" db="EMBL/GenBank/DDBJ databases">
        <authorList>
            <person name="de Groot N.N."/>
        </authorList>
    </citation>
    <scope>NUCLEOTIDE SEQUENCE [LARGE SCALE GENOMIC DNA]</scope>
    <source>
        <strain evidence="2 3">DSM 16957</strain>
    </source>
</reference>
<feature type="transmembrane region" description="Helical" evidence="1">
    <location>
        <begin position="201"/>
        <end position="220"/>
    </location>
</feature>
<name>A0A1G7AEU7_9GAMM</name>
<keyword evidence="1" id="KW-0812">Transmembrane</keyword>
<gene>
    <name evidence="2" type="ORF">SAMN04488509_1251</name>
</gene>
<dbReference type="Proteomes" id="UP000199603">
    <property type="component" value="Unassembled WGS sequence"/>
</dbReference>
<organism evidence="2 3">
    <name type="scientific">Aquimonas voraii</name>
    <dbReference type="NCBI Taxonomy" id="265719"/>
    <lineage>
        <taxon>Bacteria</taxon>
        <taxon>Pseudomonadati</taxon>
        <taxon>Pseudomonadota</taxon>
        <taxon>Gammaproteobacteria</taxon>
        <taxon>Lysobacterales</taxon>
        <taxon>Lysobacteraceae</taxon>
        <taxon>Aquimonas</taxon>
    </lineage>
</organism>
<accession>A0A1G7AEU7</accession>
<dbReference type="AlphaFoldDB" id="A0A1G7AEU7"/>
<keyword evidence="1" id="KW-0472">Membrane</keyword>
<evidence type="ECO:0000313" key="2">
    <source>
        <dbReference type="EMBL" id="SDE13351.1"/>
    </source>
</evidence>
<proteinExistence type="predicted"/>
<keyword evidence="3" id="KW-1185">Reference proteome</keyword>
<evidence type="ECO:0000256" key="1">
    <source>
        <dbReference type="SAM" id="Phobius"/>
    </source>
</evidence>
<protein>
    <submittedName>
        <fullName evidence="2">Uncharacterized protein</fullName>
    </submittedName>
</protein>
<dbReference type="EMBL" id="FNAG01000025">
    <property type="protein sequence ID" value="SDE13351.1"/>
    <property type="molecule type" value="Genomic_DNA"/>
</dbReference>
<sequence length="225" mass="22909">MSWQEGHAFMAESRRRLSIDWYERSIARGNKMFESVGRTLIVCLFAAASSMSAGEAFALGGSSGTKGTPAPVPAFGSVPAEGTVSCDGTAGTAVQRQIVITNVGAAGSGLDVDCRPFLSPTGVTVTGGVHTGIAVGESRAVSVSCAAPAAGQTTVYQVVCITNVPGVMPGSTRAHLFNFSSTGSPLPPAVPRPAVVPASSAWSQIVLISLLMALGLGMVAQRRSQ</sequence>
<evidence type="ECO:0000313" key="3">
    <source>
        <dbReference type="Proteomes" id="UP000199603"/>
    </source>
</evidence>